<evidence type="ECO:0000256" key="7">
    <source>
        <dbReference type="ARBA" id="ARBA00048045"/>
    </source>
</evidence>
<dbReference type="Pfam" id="PF00383">
    <property type="entry name" value="dCMP_cyt_deam_1"/>
    <property type="match status" value="1"/>
</dbReference>
<dbReference type="SUPFAM" id="SSF53927">
    <property type="entry name" value="Cytidine deaminase-like"/>
    <property type="match status" value="1"/>
</dbReference>
<protein>
    <recommendedName>
        <fullName evidence="8">tRNA-specific adenosine deaminase</fullName>
        <ecNumber evidence="8">3.5.4.33</ecNumber>
    </recommendedName>
</protein>
<evidence type="ECO:0000256" key="8">
    <source>
        <dbReference type="HAMAP-Rule" id="MF_00972"/>
    </source>
</evidence>
<dbReference type="HOGENOM" id="CLU_025810_3_0_6"/>
<comment type="function">
    <text evidence="8">Catalyzes the deamination of adenosine to inosine at the wobble position 34 of tRNA(Arg2).</text>
</comment>
<dbReference type="OrthoDB" id="9802676at2"/>
<evidence type="ECO:0000313" key="10">
    <source>
        <dbReference type="EMBL" id="EAR30008.1"/>
    </source>
</evidence>
<comment type="catalytic activity">
    <reaction evidence="7 8">
        <text>adenosine(34) in tRNA + H2O + H(+) = inosine(34) in tRNA + NH4(+)</text>
        <dbReference type="Rhea" id="RHEA:43168"/>
        <dbReference type="Rhea" id="RHEA-COMP:10373"/>
        <dbReference type="Rhea" id="RHEA-COMP:10374"/>
        <dbReference type="ChEBI" id="CHEBI:15377"/>
        <dbReference type="ChEBI" id="CHEBI:15378"/>
        <dbReference type="ChEBI" id="CHEBI:28938"/>
        <dbReference type="ChEBI" id="CHEBI:74411"/>
        <dbReference type="ChEBI" id="CHEBI:82852"/>
        <dbReference type="EC" id="3.5.4.33"/>
    </reaction>
</comment>
<evidence type="ECO:0000256" key="3">
    <source>
        <dbReference type="ARBA" id="ARBA00022694"/>
    </source>
</evidence>
<evidence type="ECO:0000256" key="2">
    <source>
        <dbReference type="ARBA" id="ARBA00011738"/>
    </source>
</evidence>
<evidence type="ECO:0000313" key="11">
    <source>
        <dbReference type="Proteomes" id="UP000006201"/>
    </source>
</evidence>
<sequence length="165" mass="18561">MKSDEYWMQQALLRADKAEAEGEIPVGAIVVYQDEIIAEGWNRSIISHDPSAHAEMLAIRNAGIALQNYRMIDCTLYVTLEPCAMCAGALVHSRMKRVVYGADDLKTGAVKSVMNIVQHSQFNHQLEVTEGVLAQECGLRLSAFFKRRRQEIKALKQANKLKEQE</sequence>
<keyword evidence="5 8" id="KW-0378">Hydrolase</keyword>
<comment type="caution">
    <text evidence="10">The sequence shown here is derived from an EMBL/GenBank/DDBJ whole genome shotgun (WGS) entry which is preliminary data.</text>
</comment>
<dbReference type="CDD" id="cd01285">
    <property type="entry name" value="nucleoside_deaminase"/>
    <property type="match status" value="1"/>
</dbReference>
<dbReference type="AlphaFoldDB" id="A4C7Q4"/>
<name>A4C7Q4_9GAMM</name>
<dbReference type="InterPro" id="IPR028883">
    <property type="entry name" value="tRNA_aden_deaminase"/>
</dbReference>
<evidence type="ECO:0000256" key="1">
    <source>
        <dbReference type="ARBA" id="ARBA00010669"/>
    </source>
</evidence>
<dbReference type="HAMAP" id="MF_00972">
    <property type="entry name" value="tRNA_aden_deaminase"/>
    <property type="match status" value="1"/>
</dbReference>
<dbReference type="STRING" id="87626.PTD2_14349"/>
<dbReference type="Proteomes" id="UP000006201">
    <property type="component" value="Unassembled WGS sequence"/>
</dbReference>
<feature type="binding site" evidence="8">
    <location>
        <position position="86"/>
    </location>
    <ligand>
        <name>Zn(2+)</name>
        <dbReference type="ChEBI" id="CHEBI:29105"/>
        <note>catalytic</note>
    </ligand>
</feature>
<dbReference type="eggNOG" id="COG0590">
    <property type="taxonomic scope" value="Bacteria"/>
</dbReference>
<comment type="similarity">
    <text evidence="1">Belongs to the cytidine and deoxycytidylate deaminase family. ADAT2 subfamily.</text>
</comment>
<keyword evidence="4 8" id="KW-0479">Metal-binding</keyword>
<dbReference type="FunFam" id="3.40.140.10:FF:000005">
    <property type="entry name" value="tRNA-specific adenosine deaminase"/>
    <property type="match status" value="1"/>
</dbReference>
<comment type="subunit">
    <text evidence="2 8">Homodimer.</text>
</comment>
<dbReference type="PANTHER" id="PTHR11079:SF202">
    <property type="entry name" value="TRNA-SPECIFIC ADENOSINE DEAMINASE"/>
    <property type="match status" value="1"/>
</dbReference>
<dbReference type="GO" id="GO:0008270">
    <property type="term" value="F:zinc ion binding"/>
    <property type="evidence" value="ECO:0007669"/>
    <property type="project" value="UniProtKB-UniRule"/>
</dbReference>
<dbReference type="Gene3D" id="3.40.140.10">
    <property type="entry name" value="Cytidine Deaminase, domain 2"/>
    <property type="match status" value="1"/>
</dbReference>
<gene>
    <name evidence="8" type="primary">tadA</name>
    <name evidence="10" type="ORF">PTD2_14349</name>
</gene>
<comment type="cofactor">
    <cofactor evidence="8">
        <name>Zn(2+)</name>
        <dbReference type="ChEBI" id="CHEBI:29105"/>
    </cofactor>
    <text evidence="8">Binds 1 zinc ion per subunit.</text>
</comment>
<reference evidence="10 11" key="1">
    <citation type="submission" date="2006-02" db="EMBL/GenBank/DDBJ databases">
        <authorList>
            <person name="Moran M.A."/>
            <person name="Kjelleberg S."/>
            <person name="Egan S."/>
            <person name="Saunders N."/>
            <person name="Thomas T."/>
            <person name="Ferriera S."/>
            <person name="Johnson J."/>
            <person name="Kravitz S."/>
            <person name="Halpern A."/>
            <person name="Remington K."/>
            <person name="Beeson K."/>
            <person name="Tran B."/>
            <person name="Rogers Y.-H."/>
            <person name="Friedman R."/>
            <person name="Venter J.C."/>
        </authorList>
    </citation>
    <scope>NUCLEOTIDE SEQUENCE [LARGE SCALE GENOMIC DNA]</scope>
    <source>
        <strain evidence="10 11">D2</strain>
    </source>
</reference>
<dbReference type="PANTHER" id="PTHR11079">
    <property type="entry name" value="CYTOSINE DEAMINASE FAMILY MEMBER"/>
    <property type="match status" value="1"/>
</dbReference>
<feature type="binding site" evidence="8">
    <location>
        <position position="83"/>
    </location>
    <ligand>
        <name>Zn(2+)</name>
        <dbReference type="ChEBI" id="CHEBI:29105"/>
        <note>catalytic</note>
    </ligand>
</feature>
<feature type="active site" description="Proton donor" evidence="8">
    <location>
        <position position="55"/>
    </location>
</feature>
<keyword evidence="11" id="KW-1185">Reference proteome</keyword>
<feature type="domain" description="CMP/dCMP-type deaminase" evidence="9">
    <location>
        <begin position="2"/>
        <end position="112"/>
    </location>
</feature>
<dbReference type="GO" id="GO:0002100">
    <property type="term" value="P:tRNA wobble adenosine to inosine editing"/>
    <property type="evidence" value="ECO:0007669"/>
    <property type="project" value="UniProtKB-UniRule"/>
</dbReference>
<dbReference type="EC" id="3.5.4.33" evidence="8"/>
<evidence type="ECO:0000259" key="9">
    <source>
        <dbReference type="PROSITE" id="PS51747"/>
    </source>
</evidence>
<dbReference type="InterPro" id="IPR016193">
    <property type="entry name" value="Cytidine_deaminase-like"/>
</dbReference>
<dbReference type="PROSITE" id="PS51747">
    <property type="entry name" value="CYT_DCMP_DEAMINASES_2"/>
    <property type="match status" value="1"/>
</dbReference>
<evidence type="ECO:0000256" key="5">
    <source>
        <dbReference type="ARBA" id="ARBA00022801"/>
    </source>
</evidence>
<evidence type="ECO:0000256" key="4">
    <source>
        <dbReference type="ARBA" id="ARBA00022723"/>
    </source>
</evidence>
<dbReference type="RefSeq" id="WP_009837881.1">
    <property type="nucleotide sequence ID" value="NZ_AAOH01000002.1"/>
</dbReference>
<accession>A4C7Q4</accession>
<keyword evidence="6 8" id="KW-0862">Zinc</keyword>
<dbReference type="InterPro" id="IPR002125">
    <property type="entry name" value="CMP_dCMP_dom"/>
</dbReference>
<dbReference type="PROSITE" id="PS00903">
    <property type="entry name" value="CYT_DCMP_DEAMINASES_1"/>
    <property type="match status" value="1"/>
</dbReference>
<dbReference type="GO" id="GO:0052717">
    <property type="term" value="F:tRNA-specific adenosine-34 deaminase activity"/>
    <property type="evidence" value="ECO:0007669"/>
    <property type="project" value="UniProtKB-UniRule"/>
</dbReference>
<organism evidence="10 11">
    <name type="scientific">Pseudoalteromonas tunicata D2</name>
    <dbReference type="NCBI Taxonomy" id="87626"/>
    <lineage>
        <taxon>Bacteria</taxon>
        <taxon>Pseudomonadati</taxon>
        <taxon>Pseudomonadota</taxon>
        <taxon>Gammaproteobacteria</taxon>
        <taxon>Alteromonadales</taxon>
        <taxon>Pseudoalteromonadaceae</taxon>
        <taxon>Pseudoalteromonas</taxon>
    </lineage>
</organism>
<feature type="binding site" evidence="8">
    <location>
        <position position="53"/>
    </location>
    <ligand>
        <name>Zn(2+)</name>
        <dbReference type="ChEBI" id="CHEBI:29105"/>
        <note>catalytic</note>
    </ligand>
</feature>
<keyword evidence="3 8" id="KW-0819">tRNA processing</keyword>
<proteinExistence type="inferred from homology"/>
<evidence type="ECO:0000256" key="6">
    <source>
        <dbReference type="ARBA" id="ARBA00022833"/>
    </source>
</evidence>
<dbReference type="InterPro" id="IPR016192">
    <property type="entry name" value="APOBEC/CMP_deaminase_Zn-bd"/>
</dbReference>
<dbReference type="NCBIfam" id="NF008113">
    <property type="entry name" value="PRK10860.1"/>
    <property type="match status" value="1"/>
</dbReference>
<dbReference type="EMBL" id="AAOH01000002">
    <property type="protein sequence ID" value="EAR30008.1"/>
    <property type="molecule type" value="Genomic_DNA"/>
</dbReference>